<dbReference type="InterPro" id="IPR050665">
    <property type="entry name" value="Cytochrome_P450_Monooxygen"/>
</dbReference>
<dbReference type="AlphaFoldDB" id="A0A6I9TCF3"/>
<dbReference type="PANTHER" id="PTHR24282:SF196">
    <property type="entry name" value="CYTOCHROME P450 714C2"/>
    <property type="match status" value="1"/>
</dbReference>
<evidence type="ECO:0000256" key="8">
    <source>
        <dbReference type="ARBA" id="ARBA00023004"/>
    </source>
</evidence>
<keyword evidence="6" id="KW-1133">Transmembrane helix</keyword>
<keyword evidence="5 11" id="KW-0479">Metal-binding</keyword>
<keyword evidence="3 11" id="KW-0349">Heme</keyword>
<evidence type="ECO:0000256" key="1">
    <source>
        <dbReference type="ARBA" id="ARBA00004167"/>
    </source>
</evidence>
<dbReference type="GO" id="GO:0020037">
    <property type="term" value="F:heme binding"/>
    <property type="evidence" value="ECO:0007669"/>
    <property type="project" value="InterPro"/>
</dbReference>
<keyword evidence="13" id="KW-1185">Reference proteome</keyword>
<dbReference type="PRINTS" id="PR00385">
    <property type="entry name" value="P450"/>
</dbReference>
<dbReference type="Gramene" id="SIN_1020643.t">
    <property type="protein sequence ID" value="SIN_1020643.t"/>
    <property type="gene ID" value="SIN_1020643"/>
</dbReference>
<dbReference type="InterPro" id="IPR001128">
    <property type="entry name" value="Cyt_P450"/>
</dbReference>
<evidence type="ECO:0000256" key="7">
    <source>
        <dbReference type="ARBA" id="ARBA00023002"/>
    </source>
</evidence>
<evidence type="ECO:0000256" key="6">
    <source>
        <dbReference type="ARBA" id="ARBA00022989"/>
    </source>
</evidence>
<evidence type="ECO:0000313" key="13">
    <source>
        <dbReference type="Proteomes" id="UP000504604"/>
    </source>
</evidence>
<evidence type="ECO:0000256" key="2">
    <source>
        <dbReference type="ARBA" id="ARBA00010617"/>
    </source>
</evidence>
<keyword evidence="4" id="KW-0812">Transmembrane</keyword>
<dbReference type="GO" id="GO:0016020">
    <property type="term" value="C:membrane"/>
    <property type="evidence" value="ECO:0007669"/>
    <property type="project" value="UniProtKB-SubCell"/>
</dbReference>
<dbReference type="GO" id="GO:0004497">
    <property type="term" value="F:monooxygenase activity"/>
    <property type="evidence" value="ECO:0007669"/>
    <property type="project" value="UniProtKB-KW"/>
</dbReference>
<sequence length="510" mass="57146">MLFSTVACLVLTCFLLRLYFSMIVKPARIRKSLREQGIDGPPPKILLGNILDVKKSRDSAERAPLNHPHPPLIHNAAAVLPFAEEWRQQYGPLYVFSLGNVQVLYVNNPDLAKEITTCTSLDLGRPSYQQKVLGPLLGKGILPSNGSIWARQRKIIAPELFMDKVKGMMSIITESGLELVDSWKHKVESEKGGVVEIGVDHCMKRFSGDIISRACFGSSYSKGQEIFLKFDVLQEIMSKRTFTAVGIPGLRHLPTKRNRQIWALEKEISALILKIVKERRQAGREKDLLQTLLEGAKSSYSTSAAIDQFIVDNCRNIYLAGFETSAVSASWCLMLLASNPEWQTRVRDEVEEVCQGRIPDTDMLRKMKQLHMVIQETMRLYPPAPTLAREAFKDVKIGNIRVPKGVNVWTMVTALHTDTALWGADALEFKPQRFGNGISGACKSPNAYMPFGFGQRVCVGQHLAMVELKLLMALILTNFSFTLSPNYVHSPVMKMIVEPKHGVQIIVKKL</sequence>
<dbReference type="PRINTS" id="PR00463">
    <property type="entry name" value="EP450I"/>
</dbReference>
<evidence type="ECO:0000256" key="12">
    <source>
        <dbReference type="RuleBase" id="RU000461"/>
    </source>
</evidence>
<dbReference type="GeneID" id="105165086"/>
<dbReference type="Pfam" id="PF00067">
    <property type="entry name" value="p450"/>
    <property type="match status" value="1"/>
</dbReference>
<dbReference type="InterPro" id="IPR017972">
    <property type="entry name" value="Cyt_P450_CS"/>
</dbReference>
<dbReference type="SUPFAM" id="SSF48264">
    <property type="entry name" value="Cytochrome P450"/>
    <property type="match status" value="1"/>
</dbReference>
<evidence type="ECO:0000313" key="14">
    <source>
        <dbReference type="RefSeq" id="XP_011082262.1"/>
    </source>
</evidence>
<evidence type="ECO:0000256" key="5">
    <source>
        <dbReference type="ARBA" id="ARBA00022723"/>
    </source>
</evidence>
<evidence type="ECO:0000256" key="4">
    <source>
        <dbReference type="ARBA" id="ARBA00022692"/>
    </source>
</evidence>
<dbReference type="PANTHER" id="PTHR24282">
    <property type="entry name" value="CYTOCHROME P450 FAMILY MEMBER"/>
    <property type="match status" value="1"/>
</dbReference>
<organism evidence="13 14">
    <name type="scientific">Sesamum indicum</name>
    <name type="common">Oriental sesame</name>
    <name type="synonym">Sesamum orientale</name>
    <dbReference type="NCBI Taxonomy" id="4182"/>
    <lineage>
        <taxon>Eukaryota</taxon>
        <taxon>Viridiplantae</taxon>
        <taxon>Streptophyta</taxon>
        <taxon>Embryophyta</taxon>
        <taxon>Tracheophyta</taxon>
        <taxon>Spermatophyta</taxon>
        <taxon>Magnoliopsida</taxon>
        <taxon>eudicotyledons</taxon>
        <taxon>Gunneridae</taxon>
        <taxon>Pentapetalae</taxon>
        <taxon>asterids</taxon>
        <taxon>lamiids</taxon>
        <taxon>Lamiales</taxon>
        <taxon>Pedaliaceae</taxon>
        <taxon>Sesamum</taxon>
    </lineage>
</organism>
<dbReference type="KEGG" id="sind:105165086"/>
<dbReference type="GO" id="GO:0005506">
    <property type="term" value="F:iron ion binding"/>
    <property type="evidence" value="ECO:0007669"/>
    <property type="project" value="InterPro"/>
</dbReference>
<dbReference type="InParanoid" id="A0A6I9TCF3"/>
<evidence type="ECO:0000256" key="11">
    <source>
        <dbReference type="PIRSR" id="PIRSR602401-1"/>
    </source>
</evidence>
<protein>
    <submittedName>
        <fullName evidence="14">Cytochrome P450 714C2</fullName>
    </submittedName>
</protein>
<dbReference type="Gene3D" id="1.10.630.10">
    <property type="entry name" value="Cytochrome P450"/>
    <property type="match status" value="1"/>
</dbReference>
<gene>
    <name evidence="14" type="primary">LOC105165086</name>
</gene>
<comment type="cofactor">
    <cofactor evidence="11">
        <name>heme</name>
        <dbReference type="ChEBI" id="CHEBI:30413"/>
    </cofactor>
</comment>
<name>A0A6I9TCF3_SESIN</name>
<dbReference type="InterPro" id="IPR002401">
    <property type="entry name" value="Cyt_P450_E_grp-I"/>
</dbReference>
<comment type="subcellular location">
    <subcellularLocation>
        <location evidence="1">Membrane</location>
        <topology evidence="1">Single-pass membrane protein</topology>
    </subcellularLocation>
</comment>
<dbReference type="OrthoDB" id="1484781at2759"/>
<comment type="similarity">
    <text evidence="2 12">Belongs to the cytochrome P450 family.</text>
</comment>
<dbReference type="InterPro" id="IPR036396">
    <property type="entry name" value="Cyt_P450_sf"/>
</dbReference>
<reference evidence="14" key="1">
    <citation type="submission" date="2025-08" db="UniProtKB">
        <authorList>
            <consortium name="RefSeq"/>
        </authorList>
    </citation>
    <scope>IDENTIFICATION</scope>
</reference>
<evidence type="ECO:0000256" key="10">
    <source>
        <dbReference type="ARBA" id="ARBA00023136"/>
    </source>
</evidence>
<dbReference type="Proteomes" id="UP000504604">
    <property type="component" value="Linkage group LG6"/>
</dbReference>
<dbReference type="RefSeq" id="XP_011082262.1">
    <property type="nucleotide sequence ID" value="XM_011083960.2"/>
</dbReference>
<keyword evidence="9 12" id="KW-0503">Monooxygenase</keyword>
<keyword evidence="8 11" id="KW-0408">Iron</keyword>
<evidence type="ECO:0000256" key="9">
    <source>
        <dbReference type="ARBA" id="ARBA00023033"/>
    </source>
</evidence>
<dbReference type="PROSITE" id="PS00086">
    <property type="entry name" value="CYTOCHROME_P450"/>
    <property type="match status" value="1"/>
</dbReference>
<keyword evidence="10" id="KW-0472">Membrane</keyword>
<keyword evidence="7 12" id="KW-0560">Oxidoreductase</keyword>
<feature type="binding site" description="axial binding residue" evidence="11">
    <location>
        <position position="458"/>
    </location>
    <ligand>
        <name>heme</name>
        <dbReference type="ChEBI" id="CHEBI:30413"/>
    </ligand>
    <ligandPart>
        <name>Fe</name>
        <dbReference type="ChEBI" id="CHEBI:18248"/>
    </ligandPart>
</feature>
<evidence type="ECO:0000256" key="3">
    <source>
        <dbReference type="ARBA" id="ARBA00022617"/>
    </source>
</evidence>
<accession>A0A6I9TCF3</accession>
<proteinExistence type="inferred from homology"/>
<dbReference type="GO" id="GO:0016705">
    <property type="term" value="F:oxidoreductase activity, acting on paired donors, with incorporation or reduction of molecular oxygen"/>
    <property type="evidence" value="ECO:0007669"/>
    <property type="project" value="InterPro"/>
</dbReference>